<reference evidence="1" key="1">
    <citation type="submission" date="2020-08" db="EMBL/GenBank/DDBJ databases">
        <title>Multicomponent nature underlies the extraordinary mechanical properties of spider dragline silk.</title>
        <authorList>
            <person name="Kono N."/>
            <person name="Nakamura H."/>
            <person name="Mori M."/>
            <person name="Yoshida Y."/>
            <person name="Ohtoshi R."/>
            <person name="Malay A.D."/>
            <person name="Moran D.A.P."/>
            <person name="Tomita M."/>
            <person name="Numata K."/>
            <person name="Arakawa K."/>
        </authorList>
    </citation>
    <scope>NUCLEOTIDE SEQUENCE</scope>
</reference>
<name>A0A8X6VYS2_TRICX</name>
<dbReference type="Proteomes" id="UP000887159">
    <property type="component" value="Unassembled WGS sequence"/>
</dbReference>
<dbReference type="InterPro" id="IPR043502">
    <property type="entry name" value="DNA/RNA_pol_sf"/>
</dbReference>
<dbReference type="GO" id="GO:0071897">
    <property type="term" value="P:DNA biosynthetic process"/>
    <property type="evidence" value="ECO:0007669"/>
    <property type="project" value="UniProtKB-ARBA"/>
</dbReference>
<evidence type="ECO:0000313" key="1">
    <source>
        <dbReference type="EMBL" id="GFY24958.1"/>
    </source>
</evidence>
<evidence type="ECO:0000313" key="2">
    <source>
        <dbReference type="Proteomes" id="UP000887159"/>
    </source>
</evidence>
<accession>A0A8X6VYS2</accession>
<organism evidence="1 2">
    <name type="scientific">Trichonephila clavipes</name>
    <name type="common">Golden silk orbweaver</name>
    <name type="synonym">Nephila clavipes</name>
    <dbReference type="NCBI Taxonomy" id="2585209"/>
    <lineage>
        <taxon>Eukaryota</taxon>
        <taxon>Metazoa</taxon>
        <taxon>Ecdysozoa</taxon>
        <taxon>Arthropoda</taxon>
        <taxon>Chelicerata</taxon>
        <taxon>Arachnida</taxon>
        <taxon>Araneae</taxon>
        <taxon>Araneomorphae</taxon>
        <taxon>Entelegynae</taxon>
        <taxon>Araneoidea</taxon>
        <taxon>Nephilidae</taxon>
        <taxon>Trichonephila</taxon>
    </lineage>
</organism>
<protein>
    <submittedName>
        <fullName evidence="1">Retrovirus-related Pol polyprotein from transposon 17.6</fullName>
    </submittedName>
</protein>
<sequence length="205" mass="23431">MYVVDHTLPYLILGLPELSKFKLTIDSSRLQIKQNGNIVNKIKINAKMNENIFLHINEETYATSHSQISEDQNVLPQIVIENRYLASGYWHAPINPKDTEKLAFCTNFGLYEWCRLPFEIKGSTNIEADMLSRYPVAHHIQHSSHLLDINEIKTHQKNDNLFAGLNTMRSKMTTQPTSRTRALTSTFAGLQEDPCTNDTLAADQR</sequence>
<dbReference type="EMBL" id="BMAU01021370">
    <property type="protein sequence ID" value="GFY24958.1"/>
    <property type="molecule type" value="Genomic_DNA"/>
</dbReference>
<comment type="caution">
    <text evidence="1">The sequence shown here is derived from an EMBL/GenBank/DDBJ whole genome shotgun (WGS) entry which is preliminary data.</text>
</comment>
<gene>
    <name evidence="1" type="primary">pol_2248</name>
    <name evidence="1" type="ORF">TNCV_2691491</name>
</gene>
<dbReference type="SUPFAM" id="SSF56672">
    <property type="entry name" value="DNA/RNA polymerases"/>
    <property type="match status" value="1"/>
</dbReference>
<dbReference type="AlphaFoldDB" id="A0A8X6VYS2"/>
<keyword evidence="2" id="KW-1185">Reference proteome</keyword>
<dbReference type="Gene3D" id="3.10.10.10">
    <property type="entry name" value="HIV Type 1 Reverse Transcriptase, subunit A, domain 1"/>
    <property type="match status" value="1"/>
</dbReference>
<proteinExistence type="predicted"/>